<evidence type="ECO:0000259" key="10">
    <source>
        <dbReference type="PROSITE" id="PS50929"/>
    </source>
</evidence>
<feature type="transmembrane region" description="Helical" evidence="8">
    <location>
        <begin position="290"/>
        <end position="308"/>
    </location>
</feature>
<keyword evidence="2" id="KW-0813">Transport</keyword>
<comment type="caution">
    <text evidence="11">The sequence shown here is derived from an EMBL/GenBank/DDBJ whole genome shotgun (WGS) entry which is preliminary data.</text>
</comment>
<dbReference type="Proteomes" id="UP001161423">
    <property type="component" value="Unassembled WGS sequence"/>
</dbReference>
<keyword evidence="4" id="KW-0547">Nucleotide-binding</keyword>
<dbReference type="InterPro" id="IPR003593">
    <property type="entry name" value="AAA+_ATPase"/>
</dbReference>
<dbReference type="Gene3D" id="1.20.1560.10">
    <property type="entry name" value="ABC transporter type 1, transmembrane domain"/>
    <property type="match status" value="1"/>
</dbReference>
<dbReference type="Gene3D" id="3.40.50.300">
    <property type="entry name" value="P-loop containing nucleotide triphosphate hydrolases"/>
    <property type="match status" value="1"/>
</dbReference>
<keyword evidence="7 8" id="KW-0472">Membrane</keyword>
<feature type="transmembrane region" description="Helical" evidence="8">
    <location>
        <begin position="166"/>
        <end position="186"/>
    </location>
</feature>
<evidence type="ECO:0000259" key="9">
    <source>
        <dbReference type="PROSITE" id="PS50893"/>
    </source>
</evidence>
<evidence type="ECO:0000256" key="4">
    <source>
        <dbReference type="ARBA" id="ARBA00022741"/>
    </source>
</evidence>
<sequence>MTSKNDWQAIRRLIPFIKKFKGRVLLALSLLTLAKLANVAVPLTLKHAIDALDPQHQNIIYLPVMMLVAYGLLRLASSAFSELRDALFAKVIFRSVRRIASQILAHLHELSLQFHLQRQTGGISRDIERGSRGISFLMNFMIFNILPTLVEIGLVTAILLINYDSIFAIITTSTILIYIFYTLIITEWRMRYRRRMNEMDSQANNQAIDSLINYETVKYFNNEELEVSQYDKKLASWEKSAIHNQTSLSVLNIGQGVIISAGLTALMLLAGQGVVDGQLSLGDLVLINAYLLQLYMPLGFLGFVYREIRHSLADMERMFHLLEQQKEISDNDDAKDIDISLGEVKFVNVGFSYHPDRVILKNISFTAKAGQKLAIVGPSGSGKSTIIRLLYRFYDPQMGHIEIDNQDIKHVTQNSLRKHIGIVPQDTVLFNDTIYHNIAYGKPSANTEAVTAAAKQANLHDFIQQLPDGYNTIVGERGLKLSGGEKQRLAIARTLLKNPKVLCFDEATSALDSHSEQRIGKEIINISLNKTTLVIAHRLSTIIDANQILVMDKGEIIEQGTHQQLLAQNGVYASMWQLQQSHTETNNVV</sequence>
<proteinExistence type="predicted"/>
<feature type="transmembrane region" description="Helical" evidence="8">
    <location>
        <begin position="58"/>
        <end position="76"/>
    </location>
</feature>
<evidence type="ECO:0000256" key="3">
    <source>
        <dbReference type="ARBA" id="ARBA00022692"/>
    </source>
</evidence>
<evidence type="ECO:0000256" key="5">
    <source>
        <dbReference type="ARBA" id="ARBA00022840"/>
    </source>
</evidence>
<evidence type="ECO:0000313" key="12">
    <source>
        <dbReference type="Proteomes" id="UP001161423"/>
    </source>
</evidence>
<dbReference type="InterPro" id="IPR036640">
    <property type="entry name" value="ABC1_TM_sf"/>
</dbReference>
<dbReference type="SMART" id="SM00382">
    <property type="entry name" value="AAA"/>
    <property type="match status" value="1"/>
</dbReference>
<dbReference type="InterPro" id="IPR017871">
    <property type="entry name" value="ABC_transporter-like_CS"/>
</dbReference>
<name>A0ABQ5U0A9_9GAMM</name>
<keyword evidence="6 8" id="KW-1133">Transmembrane helix</keyword>
<comment type="subcellular location">
    <subcellularLocation>
        <location evidence="1">Cell membrane</location>
        <topology evidence="1">Multi-pass membrane protein</topology>
    </subcellularLocation>
</comment>
<evidence type="ECO:0000256" key="8">
    <source>
        <dbReference type="SAM" id="Phobius"/>
    </source>
</evidence>
<dbReference type="InterPro" id="IPR003439">
    <property type="entry name" value="ABC_transporter-like_ATP-bd"/>
</dbReference>
<dbReference type="PROSITE" id="PS50893">
    <property type="entry name" value="ABC_TRANSPORTER_2"/>
    <property type="match status" value="1"/>
</dbReference>
<protein>
    <submittedName>
        <fullName evidence="11">Metal ABC transporter permease</fullName>
    </submittedName>
</protein>
<dbReference type="CDD" id="cd18582">
    <property type="entry name" value="ABC_6TM_ATM1_ABCB7"/>
    <property type="match status" value="1"/>
</dbReference>
<feature type="transmembrane region" description="Helical" evidence="8">
    <location>
        <begin position="248"/>
        <end position="270"/>
    </location>
</feature>
<dbReference type="Pfam" id="PF00005">
    <property type="entry name" value="ABC_tran"/>
    <property type="match status" value="1"/>
</dbReference>
<evidence type="ECO:0000256" key="7">
    <source>
        <dbReference type="ARBA" id="ARBA00023136"/>
    </source>
</evidence>
<dbReference type="SUPFAM" id="SSF52540">
    <property type="entry name" value="P-loop containing nucleoside triphosphate hydrolases"/>
    <property type="match status" value="1"/>
</dbReference>
<dbReference type="InterPro" id="IPR011527">
    <property type="entry name" value="ABC1_TM_dom"/>
</dbReference>
<evidence type="ECO:0000256" key="6">
    <source>
        <dbReference type="ARBA" id="ARBA00022989"/>
    </source>
</evidence>
<keyword evidence="5" id="KW-0067">ATP-binding</keyword>
<dbReference type="InterPro" id="IPR039421">
    <property type="entry name" value="Type_1_exporter"/>
</dbReference>
<feature type="transmembrane region" description="Helical" evidence="8">
    <location>
        <begin position="136"/>
        <end position="160"/>
    </location>
</feature>
<dbReference type="Pfam" id="PF00664">
    <property type="entry name" value="ABC_membrane"/>
    <property type="match status" value="1"/>
</dbReference>
<dbReference type="SUPFAM" id="SSF90123">
    <property type="entry name" value="ABC transporter transmembrane region"/>
    <property type="match status" value="1"/>
</dbReference>
<organism evidence="11 12">
    <name type="scientific">Methylophaga thalassica</name>
    <dbReference type="NCBI Taxonomy" id="40223"/>
    <lineage>
        <taxon>Bacteria</taxon>
        <taxon>Pseudomonadati</taxon>
        <taxon>Pseudomonadota</taxon>
        <taxon>Gammaproteobacteria</taxon>
        <taxon>Thiotrichales</taxon>
        <taxon>Piscirickettsiaceae</taxon>
        <taxon>Methylophaga</taxon>
    </lineage>
</organism>
<dbReference type="EMBL" id="BSND01000013">
    <property type="protein sequence ID" value="GLQ00970.1"/>
    <property type="molecule type" value="Genomic_DNA"/>
</dbReference>
<feature type="domain" description="ABC transporter" evidence="9">
    <location>
        <begin position="344"/>
        <end position="578"/>
    </location>
</feature>
<dbReference type="InterPro" id="IPR027417">
    <property type="entry name" value="P-loop_NTPase"/>
</dbReference>
<dbReference type="CDD" id="cd03253">
    <property type="entry name" value="ABCC_ATM1_transporter"/>
    <property type="match status" value="1"/>
</dbReference>
<dbReference type="PROSITE" id="PS50929">
    <property type="entry name" value="ABC_TM1F"/>
    <property type="match status" value="1"/>
</dbReference>
<evidence type="ECO:0000313" key="11">
    <source>
        <dbReference type="EMBL" id="GLQ00970.1"/>
    </source>
</evidence>
<dbReference type="PANTHER" id="PTHR24221:SF402">
    <property type="entry name" value="IRON-SULFUR CLUSTERS TRANSPORTER ABCB7, MITOCHONDRIAL"/>
    <property type="match status" value="1"/>
</dbReference>
<dbReference type="RefSeq" id="WP_007144502.1">
    <property type="nucleotide sequence ID" value="NZ_BSND01000013.1"/>
</dbReference>
<evidence type="ECO:0000256" key="2">
    <source>
        <dbReference type="ARBA" id="ARBA00022448"/>
    </source>
</evidence>
<dbReference type="PROSITE" id="PS00211">
    <property type="entry name" value="ABC_TRANSPORTER_1"/>
    <property type="match status" value="1"/>
</dbReference>
<keyword evidence="12" id="KW-1185">Reference proteome</keyword>
<dbReference type="PANTHER" id="PTHR24221">
    <property type="entry name" value="ATP-BINDING CASSETTE SUB-FAMILY B"/>
    <property type="match status" value="1"/>
</dbReference>
<reference evidence="11" key="2">
    <citation type="submission" date="2023-01" db="EMBL/GenBank/DDBJ databases">
        <title>Draft genome sequence of Methylophaga thalassica strain NBRC 102424.</title>
        <authorList>
            <person name="Sun Q."/>
            <person name="Mori K."/>
        </authorList>
    </citation>
    <scope>NUCLEOTIDE SEQUENCE</scope>
    <source>
        <strain evidence="11">NBRC 102424</strain>
    </source>
</reference>
<keyword evidence="3 8" id="KW-0812">Transmembrane</keyword>
<feature type="domain" description="ABC transmembrane type-1" evidence="10">
    <location>
        <begin position="25"/>
        <end position="310"/>
    </location>
</feature>
<reference evidence="11" key="1">
    <citation type="journal article" date="2014" name="Int. J. Syst. Evol. Microbiol.">
        <title>Complete genome of a new Firmicutes species belonging to the dominant human colonic microbiota ('Ruminococcus bicirculans') reveals two chromosomes and a selective capacity to utilize plant glucans.</title>
        <authorList>
            <consortium name="NISC Comparative Sequencing Program"/>
            <person name="Wegmann U."/>
            <person name="Louis P."/>
            <person name="Goesmann A."/>
            <person name="Henrissat B."/>
            <person name="Duncan S.H."/>
            <person name="Flint H.J."/>
        </authorList>
    </citation>
    <scope>NUCLEOTIDE SEQUENCE</scope>
    <source>
        <strain evidence="11">NBRC 102424</strain>
    </source>
</reference>
<evidence type="ECO:0000256" key="1">
    <source>
        <dbReference type="ARBA" id="ARBA00004651"/>
    </source>
</evidence>
<gene>
    <name evidence="11" type="ORF">GCM10007891_28230</name>
</gene>
<accession>A0ABQ5U0A9</accession>